<dbReference type="STRING" id="763665.A0A2G5B7B5"/>
<feature type="domain" description="Monopolin complex subunit Csm1/Pcs1 C-terminal" evidence="3">
    <location>
        <begin position="453"/>
        <end position="529"/>
    </location>
</feature>
<dbReference type="GO" id="GO:1990644">
    <property type="term" value="F:microtubule site clamp"/>
    <property type="evidence" value="ECO:0007669"/>
    <property type="project" value="TreeGrafter"/>
</dbReference>
<dbReference type="InterPro" id="IPR040349">
    <property type="entry name" value="Csm1/Pcs1"/>
</dbReference>
<dbReference type="GO" id="GO:0034506">
    <property type="term" value="C:chromosome, centromeric core domain"/>
    <property type="evidence" value="ECO:0007669"/>
    <property type="project" value="TreeGrafter"/>
</dbReference>
<dbReference type="AlphaFoldDB" id="A0A2G5B7B5"/>
<dbReference type="CDD" id="cd23787">
    <property type="entry name" value="RWD_CSM1"/>
    <property type="match status" value="1"/>
</dbReference>
<feature type="compositionally biased region" description="Low complexity" evidence="2">
    <location>
        <begin position="266"/>
        <end position="277"/>
    </location>
</feature>
<accession>A0A2G5B7B5</accession>
<dbReference type="Proteomes" id="UP000242474">
    <property type="component" value="Unassembled WGS sequence"/>
</dbReference>
<feature type="compositionally biased region" description="Low complexity" evidence="2">
    <location>
        <begin position="10"/>
        <end position="23"/>
    </location>
</feature>
<feature type="compositionally biased region" description="Basic and acidic residues" evidence="2">
    <location>
        <begin position="294"/>
        <end position="311"/>
    </location>
</feature>
<organism evidence="4 5">
    <name type="scientific">Coemansia reversa (strain ATCC 12441 / NRRL 1564)</name>
    <dbReference type="NCBI Taxonomy" id="763665"/>
    <lineage>
        <taxon>Eukaryota</taxon>
        <taxon>Fungi</taxon>
        <taxon>Fungi incertae sedis</taxon>
        <taxon>Zoopagomycota</taxon>
        <taxon>Kickxellomycotina</taxon>
        <taxon>Kickxellomycetes</taxon>
        <taxon>Kickxellales</taxon>
        <taxon>Kickxellaceae</taxon>
        <taxon>Coemansia</taxon>
    </lineage>
</organism>
<evidence type="ECO:0000256" key="2">
    <source>
        <dbReference type="SAM" id="MobiDB-lite"/>
    </source>
</evidence>
<dbReference type="GO" id="GO:0072686">
    <property type="term" value="C:mitotic spindle"/>
    <property type="evidence" value="ECO:0007669"/>
    <property type="project" value="TreeGrafter"/>
</dbReference>
<dbReference type="InterPro" id="IPR020981">
    <property type="entry name" value="Csm1/Pcs1_C"/>
</dbReference>
<dbReference type="InterPro" id="IPR038608">
    <property type="entry name" value="Csm1/Pcs1_C_sf"/>
</dbReference>
<proteinExistence type="predicted"/>
<dbReference type="GO" id="GO:0051315">
    <property type="term" value="P:attachment of mitotic spindle microtubules to kinetochore"/>
    <property type="evidence" value="ECO:0007669"/>
    <property type="project" value="TreeGrafter"/>
</dbReference>
<dbReference type="Gene3D" id="3.90.1150.80">
    <property type="match status" value="1"/>
</dbReference>
<gene>
    <name evidence="4" type="ORF">COEREDRAFT_82482</name>
</gene>
<feature type="compositionally biased region" description="Polar residues" evidence="2">
    <location>
        <begin position="200"/>
        <end position="211"/>
    </location>
</feature>
<dbReference type="Pfam" id="PF12539">
    <property type="entry name" value="Csm1"/>
    <property type="match status" value="1"/>
</dbReference>
<dbReference type="GO" id="GO:0033551">
    <property type="term" value="C:monopolin complex"/>
    <property type="evidence" value="ECO:0007669"/>
    <property type="project" value="InterPro"/>
</dbReference>
<dbReference type="OrthoDB" id="2431049at2759"/>
<feature type="compositionally biased region" description="Basic residues" evidence="2">
    <location>
        <begin position="33"/>
        <end position="43"/>
    </location>
</feature>
<evidence type="ECO:0000256" key="1">
    <source>
        <dbReference type="SAM" id="Coils"/>
    </source>
</evidence>
<feature type="region of interest" description="Disordered" evidence="2">
    <location>
        <begin position="58"/>
        <end position="319"/>
    </location>
</feature>
<keyword evidence="1" id="KW-0175">Coiled coil</keyword>
<feature type="compositionally biased region" description="Basic and acidic residues" evidence="2">
    <location>
        <begin position="65"/>
        <end position="82"/>
    </location>
</feature>
<feature type="compositionally biased region" description="Basic and acidic residues" evidence="2">
    <location>
        <begin position="163"/>
        <end position="172"/>
    </location>
</feature>
<feature type="region of interest" description="Disordered" evidence="2">
    <location>
        <begin position="548"/>
        <end position="579"/>
    </location>
</feature>
<evidence type="ECO:0000259" key="3">
    <source>
        <dbReference type="Pfam" id="PF12539"/>
    </source>
</evidence>
<dbReference type="PANTHER" id="PTHR28006">
    <property type="entry name" value="MONOPOLIN COMPLEX SUBUNIT CSM1"/>
    <property type="match status" value="1"/>
</dbReference>
<dbReference type="PANTHER" id="PTHR28006:SF1">
    <property type="entry name" value="MONOPOLIN COMPLEX SUBUNIT CSM1"/>
    <property type="match status" value="1"/>
</dbReference>
<sequence length="579" mass="62821">MPPRKSNRTAAAGAANSAIASESTEPAVAVVSKPKRSVGRPKRTAAAAAAAALKAKSTLVSATEATKDKASQQSKAQRETSPTRHTPAKPGKPELAPPDTLCISRRSRTHIRGASSASKPEPKPRRSSQPGRRGTKVAHSKSHVEADVSQGDERGGQAQDDTDSSHDEHGFSDEALPETPTKRRGKVAPLFPSTKKQQRESLQNTVVSDIESSPSPKPSPSRGRKRKSDNLREENLPGPKGSNGSSAPRTPAKRGRLQKTARIESTDTSAAPTSAAADGRKDVYVDIVSPSKFETSRSKLRSKMERSDKAADTISSSGDSWRAKYEELLELRQSQPEKEYEEFRAKAQERFDAAEDVIGNLRKEVAELKLLDAQQNDAVASAKAVGAASEASAAVESRVRKAIESEFEKQLALLRQQVEALTQDVLIKDEAIERLEKHRRLTETSTDYNLRQKLKVMEEITGLSIENVETEDEGLSFICKQSVGAGVAARYVLTLLDDLPDDYQYDPISSGATLTMLPSYLQDHISFERRFASMFFWRMCNLLRQSRGESPPPIGVDGDQAAGASQPLAESGGPEVSTT</sequence>
<keyword evidence="5" id="KW-1185">Reference proteome</keyword>
<name>A0A2G5B7B5_COERN</name>
<reference evidence="4 5" key="1">
    <citation type="journal article" date="2015" name="Genome Biol. Evol.">
        <title>Phylogenomic analyses indicate that early fungi evolved digesting cell walls of algal ancestors of land plants.</title>
        <authorList>
            <person name="Chang Y."/>
            <person name="Wang S."/>
            <person name="Sekimoto S."/>
            <person name="Aerts A.L."/>
            <person name="Choi C."/>
            <person name="Clum A."/>
            <person name="LaButti K.M."/>
            <person name="Lindquist E.A."/>
            <person name="Yee Ngan C."/>
            <person name="Ohm R.A."/>
            <person name="Salamov A.A."/>
            <person name="Grigoriev I.V."/>
            <person name="Spatafora J.W."/>
            <person name="Berbee M.L."/>
        </authorList>
    </citation>
    <scope>NUCLEOTIDE SEQUENCE [LARGE SCALE GENOMIC DNA]</scope>
    <source>
        <strain evidence="4 5">NRRL 1564</strain>
    </source>
</reference>
<feature type="region of interest" description="Disordered" evidence="2">
    <location>
        <begin position="1"/>
        <end position="43"/>
    </location>
</feature>
<protein>
    <recommendedName>
        <fullName evidence="3">Monopolin complex subunit Csm1/Pcs1 C-terminal domain-containing protein</fullName>
    </recommendedName>
</protein>
<evidence type="ECO:0000313" key="5">
    <source>
        <dbReference type="Proteomes" id="UP000242474"/>
    </source>
</evidence>
<dbReference type="GO" id="GO:0045144">
    <property type="term" value="P:meiotic sister chromatid segregation"/>
    <property type="evidence" value="ECO:0007669"/>
    <property type="project" value="TreeGrafter"/>
</dbReference>
<feature type="coiled-coil region" evidence="1">
    <location>
        <begin position="344"/>
        <end position="371"/>
    </location>
</feature>
<dbReference type="GO" id="GO:0005730">
    <property type="term" value="C:nucleolus"/>
    <property type="evidence" value="ECO:0007669"/>
    <property type="project" value="TreeGrafter"/>
</dbReference>
<evidence type="ECO:0000313" key="4">
    <source>
        <dbReference type="EMBL" id="PIA14890.1"/>
    </source>
</evidence>
<dbReference type="EMBL" id="KZ303512">
    <property type="protein sequence ID" value="PIA14890.1"/>
    <property type="molecule type" value="Genomic_DNA"/>
</dbReference>
<feature type="compositionally biased region" description="Basic and acidic residues" evidence="2">
    <location>
        <begin position="142"/>
        <end position="155"/>
    </location>
</feature>